<gene>
    <name evidence="3" type="ORF">BDN71DRAFT_1405811</name>
</gene>
<evidence type="ECO:0000313" key="4">
    <source>
        <dbReference type="Proteomes" id="UP000807025"/>
    </source>
</evidence>
<sequence length="224" mass="24910">MATGRQLRDLFATILHECSPSNPAQLWNDFCHKICDDLGHRLRAGNIREDPTDEEVYDFGLYLIEGILLQMNKSLADCPGMPRPQHDWAAALGNCLIAEQRNYDPLEQQQLGDKRIPHLNPDQLSAFNEICHAVNTKSGQTFFLHGPGGTGKTYVYTTLCHHLHGQGKIVLCVASSGIASLLLPGGRTAHTMFKIPIQIHEASYCSIKRNDNLADLLRVTDLII</sequence>
<reference evidence="3" key="1">
    <citation type="submission" date="2020-11" db="EMBL/GenBank/DDBJ databases">
        <authorList>
            <consortium name="DOE Joint Genome Institute"/>
            <person name="Ahrendt S."/>
            <person name="Riley R."/>
            <person name="Andreopoulos W."/>
            <person name="Labutti K."/>
            <person name="Pangilinan J."/>
            <person name="Ruiz-Duenas F.J."/>
            <person name="Barrasa J.M."/>
            <person name="Sanchez-Garcia M."/>
            <person name="Camarero S."/>
            <person name="Miyauchi S."/>
            <person name="Serrano A."/>
            <person name="Linde D."/>
            <person name="Babiker R."/>
            <person name="Drula E."/>
            <person name="Ayuso-Fernandez I."/>
            <person name="Pacheco R."/>
            <person name="Padilla G."/>
            <person name="Ferreira P."/>
            <person name="Barriuso J."/>
            <person name="Kellner H."/>
            <person name="Castanera R."/>
            <person name="Alfaro M."/>
            <person name="Ramirez L."/>
            <person name="Pisabarro A.G."/>
            <person name="Kuo A."/>
            <person name="Tritt A."/>
            <person name="Lipzen A."/>
            <person name="He G."/>
            <person name="Yan M."/>
            <person name="Ng V."/>
            <person name="Cullen D."/>
            <person name="Martin F."/>
            <person name="Rosso M.-N."/>
            <person name="Henrissat B."/>
            <person name="Hibbett D."/>
            <person name="Martinez A.T."/>
            <person name="Grigoriev I.V."/>
        </authorList>
    </citation>
    <scope>NUCLEOTIDE SEQUENCE</scope>
    <source>
        <strain evidence="3">ATCC 90797</strain>
    </source>
</reference>
<evidence type="ECO:0000313" key="3">
    <source>
        <dbReference type="EMBL" id="KAF9486691.1"/>
    </source>
</evidence>
<dbReference type="PANTHER" id="PTHR10492">
    <property type="match status" value="1"/>
</dbReference>
<dbReference type="GO" id="GO:0000723">
    <property type="term" value="P:telomere maintenance"/>
    <property type="evidence" value="ECO:0007669"/>
    <property type="project" value="InterPro"/>
</dbReference>
<dbReference type="AlphaFoldDB" id="A0A9P5ZIW2"/>
<dbReference type="SUPFAM" id="SSF52540">
    <property type="entry name" value="P-loop containing nucleoside triphosphate hydrolases"/>
    <property type="match status" value="1"/>
</dbReference>
<keyword evidence="1" id="KW-0547">Nucleotide-binding</keyword>
<comment type="catalytic activity">
    <reaction evidence="1">
        <text>ATP + H2O = ADP + phosphate + H(+)</text>
        <dbReference type="Rhea" id="RHEA:13065"/>
        <dbReference type="ChEBI" id="CHEBI:15377"/>
        <dbReference type="ChEBI" id="CHEBI:15378"/>
        <dbReference type="ChEBI" id="CHEBI:30616"/>
        <dbReference type="ChEBI" id="CHEBI:43474"/>
        <dbReference type="ChEBI" id="CHEBI:456216"/>
        <dbReference type="EC" id="5.6.2.3"/>
    </reaction>
</comment>
<keyword evidence="1" id="KW-0233">DNA recombination</keyword>
<dbReference type="Gene3D" id="3.40.50.300">
    <property type="entry name" value="P-loop containing nucleotide triphosphate hydrolases"/>
    <property type="match status" value="1"/>
</dbReference>
<dbReference type="OrthoDB" id="3366231at2759"/>
<dbReference type="GO" id="GO:0005524">
    <property type="term" value="F:ATP binding"/>
    <property type="evidence" value="ECO:0007669"/>
    <property type="project" value="UniProtKB-KW"/>
</dbReference>
<dbReference type="GO" id="GO:0016787">
    <property type="term" value="F:hydrolase activity"/>
    <property type="evidence" value="ECO:0007669"/>
    <property type="project" value="UniProtKB-KW"/>
</dbReference>
<dbReference type="EMBL" id="MU155010">
    <property type="protein sequence ID" value="KAF9486691.1"/>
    <property type="molecule type" value="Genomic_DNA"/>
</dbReference>
<evidence type="ECO:0000256" key="1">
    <source>
        <dbReference type="RuleBase" id="RU363044"/>
    </source>
</evidence>
<keyword evidence="4" id="KW-1185">Reference proteome</keyword>
<protein>
    <recommendedName>
        <fullName evidence="1">ATP-dependent DNA helicase</fullName>
        <ecNumber evidence="1">5.6.2.3</ecNumber>
    </recommendedName>
</protein>
<dbReference type="InterPro" id="IPR010285">
    <property type="entry name" value="DNA_helicase_pif1-like_DEAD"/>
</dbReference>
<dbReference type="GO" id="GO:0043139">
    <property type="term" value="F:5'-3' DNA helicase activity"/>
    <property type="evidence" value="ECO:0007669"/>
    <property type="project" value="UniProtKB-EC"/>
</dbReference>
<comment type="similarity">
    <text evidence="1">Belongs to the helicase family.</text>
</comment>
<feature type="non-terminal residue" evidence="3">
    <location>
        <position position="224"/>
    </location>
</feature>
<name>A0A9P5ZIW2_PLEER</name>
<dbReference type="Proteomes" id="UP000807025">
    <property type="component" value="Unassembled WGS sequence"/>
</dbReference>
<dbReference type="GO" id="GO:0006310">
    <property type="term" value="P:DNA recombination"/>
    <property type="evidence" value="ECO:0007669"/>
    <property type="project" value="UniProtKB-KW"/>
</dbReference>
<dbReference type="GO" id="GO:0006281">
    <property type="term" value="P:DNA repair"/>
    <property type="evidence" value="ECO:0007669"/>
    <property type="project" value="UniProtKB-KW"/>
</dbReference>
<dbReference type="EC" id="5.6.2.3" evidence="1"/>
<proteinExistence type="inferred from homology"/>
<keyword evidence="1" id="KW-0227">DNA damage</keyword>
<dbReference type="Pfam" id="PF05970">
    <property type="entry name" value="PIF1"/>
    <property type="match status" value="1"/>
</dbReference>
<keyword evidence="1" id="KW-0347">Helicase</keyword>
<organism evidence="3 4">
    <name type="scientific">Pleurotus eryngii</name>
    <name type="common">Boletus of the steppes</name>
    <dbReference type="NCBI Taxonomy" id="5323"/>
    <lineage>
        <taxon>Eukaryota</taxon>
        <taxon>Fungi</taxon>
        <taxon>Dikarya</taxon>
        <taxon>Basidiomycota</taxon>
        <taxon>Agaricomycotina</taxon>
        <taxon>Agaricomycetes</taxon>
        <taxon>Agaricomycetidae</taxon>
        <taxon>Agaricales</taxon>
        <taxon>Pleurotineae</taxon>
        <taxon>Pleurotaceae</taxon>
        <taxon>Pleurotus</taxon>
    </lineage>
</organism>
<evidence type="ECO:0000259" key="2">
    <source>
        <dbReference type="Pfam" id="PF05970"/>
    </source>
</evidence>
<comment type="cofactor">
    <cofactor evidence="1">
        <name>Mg(2+)</name>
        <dbReference type="ChEBI" id="CHEBI:18420"/>
    </cofactor>
</comment>
<comment type="caution">
    <text evidence="3">The sequence shown here is derived from an EMBL/GenBank/DDBJ whole genome shotgun (WGS) entry which is preliminary data.</text>
</comment>
<dbReference type="PANTHER" id="PTHR10492:SF93">
    <property type="entry name" value="ATP-DEPENDENT DNA HELICASE"/>
    <property type="match status" value="1"/>
</dbReference>
<feature type="domain" description="DNA helicase Pif1-like DEAD-box helicase" evidence="2">
    <location>
        <begin position="119"/>
        <end position="224"/>
    </location>
</feature>
<accession>A0A9P5ZIW2</accession>
<keyword evidence="1" id="KW-0378">Hydrolase</keyword>
<dbReference type="InterPro" id="IPR027417">
    <property type="entry name" value="P-loop_NTPase"/>
</dbReference>
<keyword evidence="1" id="KW-0234">DNA repair</keyword>
<keyword evidence="1" id="KW-0067">ATP-binding</keyword>